<proteinExistence type="predicted"/>
<dbReference type="EMBL" id="JBHTON010000052">
    <property type="protein sequence ID" value="MFD1486059.1"/>
    <property type="molecule type" value="Genomic_DNA"/>
</dbReference>
<dbReference type="InterPro" id="IPR001647">
    <property type="entry name" value="HTH_TetR"/>
</dbReference>
<evidence type="ECO:0000313" key="4">
    <source>
        <dbReference type="EMBL" id="MFD1486059.1"/>
    </source>
</evidence>
<evidence type="ECO:0000259" key="3">
    <source>
        <dbReference type="PROSITE" id="PS50977"/>
    </source>
</evidence>
<reference evidence="5" key="1">
    <citation type="journal article" date="2019" name="Int. J. Syst. Evol. Microbiol.">
        <title>The Global Catalogue of Microorganisms (GCM) 10K type strain sequencing project: providing services to taxonomists for standard genome sequencing and annotation.</title>
        <authorList>
            <consortium name="The Broad Institute Genomics Platform"/>
            <consortium name="The Broad Institute Genome Sequencing Center for Infectious Disease"/>
            <person name="Wu L."/>
            <person name="Ma J."/>
        </authorList>
    </citation>
    <scope>NUCLEOTIDE SEQUENCE [LARGE SCALE GENOMIC DNA]</scope>
    <source>
        <strain evidence="5">CCM 8903</strain>
    </source>
</reference>
<dbReference type="InterPro" id="IPR009057">
    <property type="entry name" value="Homeodomain-like_sf"/>
</dbReference>
<sequence length="98" mass="10969">MTTEEKVKQAFLRLMRQSAYTDITVTALAKQAGIDRRTFYRHFASVASVLAAFEGDLVKTFCQVLAGKPFAAGRVIAAINQNITHYYDFFDARVLQSS</sequence>
<dbReference type="Gene3D" id="1.10.357.10">
    <property type="entry name" value="Tetracycline Repressor, domain 2"/>
    <property type="match status" value="1"/>
</dbReference>
<dbReference type="SUPFAM" id="SSF46689">
    <property type="entry name" value="Homeodomain-like"/>
    <property type="match status" value="1"/>
</dbReference>
<keyword evidence="5" id="KW-1185">Reference proteome</keyword>
<gene>
    <name evidence="4" type="ORF">ACFQ5J_12575</name>
</gene>
<dbReference type="PROSITE" id="PS50977">
    <property type="entry name" value="HTH_TETR_2"/>
    <property type="match status" value="1"/>
</dbReference>
<keyword evidence="1 2" id="KW-0238">DNA-binding</keyword>
<comment type="caution">
    <text evidence="4">The sequence shown here is derived from an EMBL/GenBank/DDBJ whole genome shotgun (WGS) entry which is preliminary data.</text>
</comment>
<feature type="domain" description="HTH tetR-type" evidence="3">
    <location>
        <begin position="1"/>
        <end position="61"/>
    </location>
</feature>
<evidence type="ECO:0000256" key="1">
    <source>
        <dbReference type="ARBA" id="ARBA00023125"/>
    </source>
</evidence>
<protein>
    <submittedName>
        <fullName evidence="4">TetR/AcrR family transcriptional regulator</fullName>
    </submittedName>
</protein>
<evidence type="ECO:0000313" key="5">
    <source>
        <dbReference type="Proteomes" id="UP001597252"/>
    </source>
</evidence>
<accession>A0ABW4E8Q9</accession>
<dbReference type="Proteomes" id="UP001597252">
    <property type="component" value="Unassembled WGS sequence"/>
</dbReference>
<dbReference type="RefSeq" id="WP_125754146.1">
    <property type="nucleotide sequence ID" value="NZ_JBHTON010000052.1"/>
</dbReference>
<organism evidence="4 5">
    <name type="scientific">Lacticaseibacillus baoqingensis</name>
    <dbReference type="NCBI Taxonomy" id="2486013"/>
    <lineage>
        <taxon>Bacteria</taxon>
        <taxon>Bacillati</taxon>
        <taxon>Bacillota</taxon>
        <taxon>Bacilli</taxon>
        <taxon>Lactobacillales</taxon>
        <taxon>Lactobacillaceae</taxon>
        <taxon>Lacticaseibacillus</taxon>
    </lineage>
</organism>
<dbReference type="Pfam" id="PF00440">
    <property type="entry name" value="TetR_N"/>
    <property type="match status" value="1"/>
</dbReference>
<feature type="DNA-binding region" description="H-T-H motif" evidence="2">
    <location>
        <begin position="24"/>
        <end position="43"/>
    </location>
</feature>
<evidence type="ECO:0000256" key="2">
    <source>
        <dbReference type="PROSITE-ProRule" id="PRU00335"/>
    </source>
</evidence>
<name>A0ABW4E8Q9_9LACO</name>